<protein>
    <submittedName>
        <fullName evidence="2">Uncharacterized protein</fullName>
    </submittedName>
</protein>
<sequence length="557" mass="61606">MFTSHPVFPVFPVFDPRSTDTVLPLSLCQQVVMNPENVTSHVMPPRSMSESSPVSVSDASVSVMPLRSVSDSSLLDVTSAASVSVMPPRSLSDPSLLNVTSDVNVNVNVNALHHSVSDPFPVSSPSTNVTGLVDDPVTTRSAALSRSLGMFLAGHRTSIARTKARQRLRRSLEALHSFRAAKNSGRHAFWEKAPKEVLQRPVVNARPEAIVMPEATVPRKKLIWPDVPEHEHIQVDGSLKCCLACLAALEGRTALPNAEASTEAARQEEKDPQQVACELGVKAEFQNFVLTLAKLFIVVFGYEFAHEARRRFWTTLTMSKGDPSEAGKAEARVIMQIIRGSSSLLEVEFPHGSFYLLDLFGPDIGRRLIDDPSVLNLATAAEVLLGADEVECPDRNSYLENLFGPDTARRLEFVGDPLIESMVTVAEALLGTDAVDVEDSEDESEAQQFTLHEYDSDVLEESLGQFSQMYYHTFRQEMGPDDETQESPRRGPLTVRNPDSEDSGDQQFTLHEYDPDVPEESLGQFSQMYHHTFRQEVDSDDESEDATEERNSLGEEF</sequence>
<dbReference type="AlphaFoldDB" id="A0AAN6M053"/>
<organism evidence="2 3">
    <name type="scientific">Pseudopithomyces chartarum</name>
    <dbReference type="NCBI Taxonomy" id="1892770"/>
    <lineage>
        <taxon>Eukaryota</taxon>
        <taxon>Fungi</taxon>
        <taxon>Dikarya</taxon>
        <taxon>Ascomycota</taxon>
        <taxon>Pezizomycotina</taxon>
        <taxon>Dothideomycetes</taxon>
        <taxon>Pleosporomycetidae</taxon>
        <taxon>Pleosporales</taxon>
        <taxon>Massarineae</taxon>
        <taxon>Didymosphaeriaceae</taxon>
        <taxon>Pseudopithomyces</taxon>
    </lineage>
</organism>
<proteinExistence type="predicted"/>
<evidence type="ECO:0000256" key="1">
    <source>
        <dbReference type="SAM" id="MobiDB-lite"/>
    </source>
</evidence>
<feature type="region of interest" description="Disordered" evidence="1">
    <location>
        <begin position="478"/>
        <end position="557"/>
    </location>
</feature>
<feature type="compositionally biased region" description="Acidic residues" evidence="1">
    <location>
        <begin position="538"/>
        <end position="547"/>
    </location>
</feature>
<keyword evidence="3" id="KW-1185">Reference proteome</keyword>
<reference evidence="2 3" key="1">
    <citation type="submission" date="2021-02" db="EMBL/GenBank/DDBJ databases">
        <title>Genome assembly of Pseudopithomyces chartarum.</title>
        <authorList>
            <person name="Jauregui R."/>
            <person name="Singh J."/>
            <person name="Voisey C."/>
        </authorList>
    </citation>
    <scope>NUCLEOTIDE SEQUENCE [LARGE SCALE GENOMIC DNA]</scope>
    <source>
        <strain evidence="2 3">AGR01</strain>
    </source>
</reference>
<comment type="caution">
    <text evidence="2">The sequence shown here is derived from an EMBL/GenBank/DDBJ whole genome shotgun (WGS) entry which is preliminary data.</text>
</comment>
<accession>A0AAN6M053</accession>
<dbReference type="Proteomes" id="UP001280581">
    <property type="component" value="Unassembled WGS sequence"/>
</dbReference>
<gene>
    <name evidence="2" type="ORF">GRF29_69g1333633</name>
</gene>
<dbReference type="EMBL" id="WVTA01000006">
    <property type="protein sequence ID" value="KAK3209277.1"/>
    <property type="molecule type" value="Genomic_DNA"/>
</dbReference>
<evidence type="ECO:0000313" key="3">
    <source>
        <dbReference type="Proteomes" id="UP001280581"/>
    </source>
</evidence>
<feature type="compositionally biased region" description="Basic and acidic residues" evidence="1">
    <location>
        <begin position="548"/>
        <end position="557"/>
    </location>
</feature>
<evidence type="ECO:0000313" key="2">
    <source>
        <dbReference type="EMBL" id="KAK3209277.1"/>
    </source>
</evidence>
<name>A0AAN6M053_9PLEO</name>